<dbReference type="Proteomes" id="UP000051952">
    <property type="component" value="Unassembled WGS sequence"/>
</dbReference>
<dbReference type="VEuPathDB" id="TriTrypDB:BSAL_61745"/>
<proteinExistence type="predicted"/>
<evidence type="ECO:0000256" key="1">
    <source>
        <dbReference type="SAM" id="Phobius"/>
    </source>
</evidence>
<keyword evidence="3" id="KW-1185">Reference proteome</keyword>
<reference evidence="3" key="1">
    <citation type="submission" date="2015-09" db="EMBL/GenBank/DDBJ databases">
        <authorList>
            <consortium name="Pathogen Informatics"/>
        </authorList>
    </citation>
    <scope>NUCLEOTIDE SEQUENCE [LARGE SCALE GENOMIC DNA]</scope>
    <source>
        <strain evidence="3">Lake Konstanz</strain>
    </source>
</reference>
<evidence type="ECO:0000313" key="2">
    <source>
        <dbReference type="EMBL" id="CUF35698.1"/>
    </source>
</evidence>
<keyword evidence="1 2" id="KW-0812">Transmembrane</keyword>
<feature type="transmembrane region" description="Helical" evidence="1">
    <location>
        <begin position="79"/>
        <end position="102"/>
    </location>
</feature>
<sequence>VVIRLPTHQPPSFPSSNKQSSVVLMRLPLWVAASLTHVRTRTFLWKGLKMAQSFDTKTTSHTNVQWKHGYHILIQDVRFLLVPVAEAICATVATVTTALVVVPGVGCQTAICVIAIFYAAQTLLFLWIRPYSSTMMQVFAALTNVLTLLATIALALDIFSCSRYFPSGADVRHAVIRCISTYAVGCLGCEKWLRCLGICRRITAVVALDGGGL</sequence>
<dbReference type="AlphaFoldDB" id="A0A0S4IT04"/>
<keyword evidence="1" id="KW-0472">Membrane</keyword>
<feature type="transmembrane region" description="Helical" evidence="1">
    <location>
        <begin position="108"/>
        <end position="127"/>
    </location>
</feature>
<evidence type="ECO:0000313" key="3">
    <source>
        <dbReference type="Proteomes" id="UP000051952"/>
    </source>
</evidence>
<organism evidence="2 3">
    <name type="scientific">Bodo saltans</name>
    <name type="common">Flagellated protozoan</name>
    <dbReference type="NCBI Taxonomy" id="75058"/>
    <lineage>
        <taxon>Eukaryota</taxon>
        <taxon>Discoba</taxon>
        <taxon>Euglenozoa</taxon>
        <taxon>Kinetoplastea</taxon>
        <taxon>Metakinetoplastina</taxon>
        <taxon>Eubodonida</taxon>
        <taxon>Bodonidae</taxon>
        <taxon>Bodo</taxon>
    </lineage>
</organism>
<feature type="transmembrane region" description="Helical" evidence="1">
    <location>
        <begin position="139"/>
        <end position="159"/>
    </location>
</feature>
<dbReference type="EMBL" id="CYKH01000306">
    <property type="protein sequence ID" value="CUF35698.1"/>
    <property type="molecule type" value="Genomic_DNA"/>
</dbReference>
<name>A0A0S4IT04_BODSA</name>
<gene>
    <name evidence="2" type="ORF">BSAL_61745</name>
</gene>
<accession>A0A0S4IT04</accession>
<protein>
    <submittedName>
        <fullName evidence="2">Transmembrane protein, putative</fullName>
    </submittedName>
</protein>
<feature type="non-terminal residue" evidence="2">
    <location>
        <position position="1"/>
    </location>
</feature>
<keyword evidence="1" id="KW-1133">Transmembrane helix</keyword>